<sequence length="261" mass="28745">MLDGGGGGAVPWRLKEAVPLALGQAGSRARLERALVLAYWKEAVGKELAQLTEAVALEDGVLTVLVGDAVLAHQLTYRRMDLLQRFSARFPGKVREIRFRVGPLEAPPPEESPQEEPLTPALLQKAQALAEAAPPELREKAERAALALLKRQRGNPCPICQTPSEKSPCPTCRRHLQSPLVAKEAERLARGKPPRLSGEALLAARHLAREKLLSELQGLYPVALKEPEFWPLLKDLARRFQALFPEEALPDGVQSLLKRIE</sequence>
<reference evidence="1 2" key="1">
    <citation type="journal article" date="2013" name="Genome Announc.">
        <title>Whole Genome Sequencing of Thermus oshimai JL-2 and Thermus thermophilus JL-18, Incomplete Denitrifiers from the United States Great Basin.</title>
        <authorList>
            <person name="Murugapiran S.K."/>
            <person name="Huntemann M."/>
            <person name="Wei C.L."/>
            <person name="Han J."/>
            <person name="Detter J.C."/>
            <person name="Han C.S."/>
            <person name="Erkkila T.H."/>
            <person name="Teshima H."/>
            <person name="Chen A."/>
            <person name="Kyrpides N."/>
            <person name="Mavrommatis K."/>
            <person name="Markowitz V."/>
            <person name="Szeto E."/>
            <person name="Ivanova N."/>
            <person name="Pagani I."/>
            <person name="Lam J."/>
            <person name="McDonald A.I."/>
            <person name="Dodsworth J.A."/>
            <person name="Pati A."/>
            <person name="Goodwin L."/>
            <person name="Peters L."/>
            <person name="Pitluck S."/>
            <person name="Woyke T."/>
            <person name="Hedlund B.P."/>
        </authorList>
    </citation>
    <scope>NUCLEOTIDE SEQUENCE</scope>
    <source>
        <strain evidence="1 2">JL-2</strain>
    </source>
</reference>
<dbReference type="PANTHER" id="PTHR36456">
    <property type="entry name" value="UPF0232 PROTEIN SCO3875"/>
    <property type="match status" value="1"/>
</dbReference>
<dbReference type="AlphaFoldDB" id="K7RKI2"/>
<dbReference type="KEGG" id="tos:Theos_1917"/>
<accession>K7RKI2</accession>
<gene>
    <name evidence="1" type="ORF">Theos_1917</name>
</gene>
<protein>
    <recommendedName>
        <fullName evidence="3">DUF721 domain-containing protein</fullName>
    </recommendedName>
</protein>
<dbReference type="Proteomes" id="UP000000211">
    <property type="component" value="Chromosome"/>
</dbReference>
<evidence type="ECO:0008006" key="3">
    <source>
        <dbReference type="Google" id="ProtNLM"/>
    </source>
</evidence>
<dbReference type="STRING" id="751945.Theos_1917"/>
<evidence type="ECO:0000313" key="1">
    <source>
        <dbReference type="EMBL" id="AFV76927.1"/>
    </source>
</evidence>
<dbReference type="EMBL" id="CP003249">
    <property type="protein sequence ID" value="AFV76927.1"/>
    <property type="molecule type" value="Genomic_DNA"/>
</dbReference>
<dbReference type="eggNOG" id="COG5512">
    <property type="taxonomic scope" value="Bacteria"/>
</dbReference>
<dbReference type="Pfam" id="PF05258">
    <property type="entry name" value="DciA"/>
    <property type="match status" value="1"/>
</dbReference>
<evidence type="ECO:0000313" key="2">
    <source>
        <dbReference type="Proteomes" id="UP000000211"/>
    </source>
</evidence>
<keyword evidence="2" id="KW-1185">Reference proteome</keyword>
<dbReference type="PATRIC" id="fig|751945.3.peg.1876"/>
<name>K7RKI2_THEOS</name>
<dbReference type="PANTHER" id="PTHR36456:SF1">
    <property type="entry name" value="UPF0232 PROTEIN SCO3875"/>
    <property type="match status" value="1"/>
</dbReference>
<dbReference type="InterPro" id="IPR007922">
    <property type="entry name" value="DciA-like"/>
</dbReference>
<organism evidence="1 2">
    <name type="scientific">Thermus oshimai JL-2</name>
    <dbReference type="NCBI Taxonomy" id="751945"/>
    <lineage>
        <taxon>Bacteria</taxon>
        <taxon>Thermotogati</taxon>
        <taxon>Deinococcota</taxon>
        <taxon>Deinococci</taxon>
        <taxon>Thermales</taxon>
        <taxon>Thermaceae</taxon>
        <taxon>Thermus</taxon>
    </lineage>
</organism>
<dbReference type="HOGENOM" id="CLU_085300_0_0_0"/>
<proteinExistence type="predicted"/>